<protein>
    <submittedName>
        <fullName evidence="2">DUF3391 domain-containing protein</fullName>
    </submittedName>
</protein>
<evidence type="ECO:0000259" key="1">
    <source>
        <dbReference type="Pfam" id="PF11871"/>
    </source>
</evidence>
<dbReference type="Pfam" id="PF11871">
    <property type="entry name" value="DUF3391"/>
    <property type="match status" value="1"/>
</dbReference>
<organism evidence="2 3">
    <name type="scientific">Shewanella polaris</name>
    <dbReference type="NCBI Taxonomy" id="2588449"/>
    <lineage>
        <taxon>Bacteria</taxon>
        <taxon>Pseudomonadati</taxon>
        <taxon>Pseudomonadota</taxon>
        <taxon>Gammaproteobacteria</taxon>
        <taxon>Alteromonadales</taxon>
        <taxon>Shewanellaceae</taxon>
        <taxon>Shewanella</taxon>
    </lineage>
</organism>
<evidence type="ECO:0000313" key="2">
    <source>
        <dbReference type="EMBL" id="QDE31191.1"/>
    </source>
</evidence>
<reference evidence="2 3" key="1">
    <citation type="submission" date="2019-06" db="EMBL/GenBank/DDBJ databases">
        <title>The genome of Shewanella sp. SM1901.</title>
        <authorList>
            <person name="Cha Q."/>
        </authorList>
    </citation>
    <scope>NUCLEOTIDE SEQUENCE [LARGE SCALE GENOMIC DNA]</scope>
    <source>
        <strain evidence="2 3">SM1901</strain>
    </source>
</reference>
<proteinExistence type="predicted"/>
<dbReference type="RefSeq" id="WP_140234141.1">
    <property type="nucleotide sequence ID" value="NZ_CP041036.1"/>
</dbReference>
<feature type="domain" description="DUF3391" evidence="1">
    <location>
        <begin position="11"/>
        <end position="128"/>
    </location>
</feature>
<name>A0A4Y5YEI5_9GAMM</name>
<dbReference type="InterPro" id="IPR021812">
    <property type="entry name" value="DUF3391"/>
</dbReference>
<gene>
    <name evidence="2" type="ORF">FH971_09520</name>
</gene>
<dbReference type="Gene3D" id="1.10.3210.10">
    <property type="entry name" value="Hypothetical protein af1432"/>
    <property type="match status" value="1"/>
</dbReference>
<evidence type="ECO:0000313" key="3">
    <source>
        <dbReference type="Proteomes" id="UP000319809"/>
    </source>
</evidence>
<dbReference type="AlphaFoldDB" id="A0A4Y5YEI5"/>
<dbReference type="KEGG" id="spol:FH971_09520"/>
<sequence>MNDVVESNHVMKIPIDKLVLGMFVTAIDRQQSKVDILNPGKIKHHDAIIKLKNSNVTTVWVDIERSSDNCGLFKSDKPNDSIKPLARKATVTRDARQLQAKNLLAEAKGLIQKVLAETYEGKAFDITQFDGLADKMIETVMDNEDAFKCILALRTKDCLVLK</sequence>
<dbReference type="Proteomes" id="UP000319809">
    <property type="component" value="Chromosome"/>
</dbReference>
<accession>A0A4Y5YEI5</accession>
<dbReference type="EMBL" id="CP041036">
    <property type="protein sequence ID" value="QDE31191.1"/>
    <property type="molecule type" value="Genomic_DNA"/>
</dbReference>
<keyword evidence="3" id="KW-1185">Reference proteome</keyword>